<dbReference type="InterPro" id="IPR011990">
    <property type="entry name" value="TPR-like_helical_dom_sf"/>
</dbReference>
<accession>A0A2S8FED4</accession>
<dbReference type="Gene3D" id="1.25.40.10">
    <property type="entry name" value="Tetratricopeptide repeat domain"/>
    <property type="match status" value="2"/>
</dbReference>
<evidence type="ECO:0000256" key="2">
    <source>
        <dbReference type="ARBA" id="ARBA00022803"/>
    </source>
</evidence>
<dbReference type="InterPro" id="IPR050498">
    <property type="entry name" value="Ycf3"/>
</dbReference>
<dbReference type="SMART" id="SM00028">
    <property type="entry name" value="TPR"/>
    <property type="match status" value="7"/>
</dbReference>
<dbReference type="OrthoDB" id="292471at2"/>
<name>A0A2S8FED4_9BACT</name>
<dbReference type="AlphaFoldDB" id="A0A2S8FED4"/>
<feature type="coiled-coil region" evidence="4">
    <location>
        <begin position="75"/>
        <end position="102"/>
    </location>
</feature>
<dbReference type="RefSeq" id="WP_105332430.1">
    <property type="nucleotide sequence ID" value="NZ_PUHY01000014.1"/>
</dbReference>
<dbReference type="InterPro" id="IPR019734">
    <property type="entry name" value="TPR_rpt"/>
</dbReference>
<keyword evidence="1" id="KW-0677">Repeat</keyword>
<dbReference type="Proteomes" id="UP000238322">
    <property type="component" value="Unassembled WGS sequence"/>
</dbReference>
<keyword evidence="4" id="KW-0175">Coiled coil</keyword>
<evidence type="ECO:0000313" key="6">
    <source>
        <dbReference type="Proteomes" id="UP000238322"/>
    </source>
</evidence>
<reference evidence="5 6" key="1">
    <citation type="submission" date="2018-02" db="EMBL/GenBank/DDBJ databases">
        <title>Comparative genomes isolates from brazilian mangrove.</title>
        <authorList>
            <person name="Araujo J.E."/>
            <person name="Taketani R.G."/>
            <person name="Silva M.C.P."/>
            <person name="Loureco M.V."/>
            <person name="Andreote F.D."/>
        </authorList>
    </citation>
    <scope>NUCLEOTIDE SEQUENCE [LARGE SCALE GENOMIC DNA]</scope>
    <source>
        <strain evidence="5 6">Hex-1 MGV</strain>
    </source>
</reference>
<sequence length="679" mass="78317">MNGQLCRPISSFLFVGMILFGSSVSTTYNAFGSGCEPEPNNDPRGIQEVFGPIERAALDETEEAQKDAELKRITQERATIQRERLEADLRRVTDRLQTSLKNVQLWLTRARIYEQLERREAAVSDLSEAMKLQGESVDLLIRQANLWQDLNEFQKADDALLQAFKLEPQNADIFFTRGKLFQEQWETQNAYNEFSKAIKLDPQHKMARYHRGYILINGRITEEMAELACKDFAAALELDPDMMQARYFYVRAAYISGRPKEAIRQANYVIWDDPKSDCTYLYRCKAYMDLGKLDQALHDATRYILFEPDDMLRYGLRALVYEKRKEYDKAVKDWTKYISVMKHARQPYKSRAKAYGYLGRYEEAAADWDTLVKMEPNNSDFIRFRASAYAGMGKYDEALADIEAAKRVSYFPAGLDGDLENILTKMGEFPRARAMANEAMMAGYKRQNRLDKFEQEFAAEQLELRRNVEEQLARVRQGIPTQGNKFSLHHNASVFKAKGWTGPWLEGLTQLLASTKDPKIQQGTLDASNTFINSIGIHTLPEKETQQAIAALRKLSESEPTPQIKEMAEVQIKTLQVLKAVNEPDNKITEPNCLSFEKFEYLESKSGEPVQFKKYGHRWTESIPGQPTHFYREIKRTPEYIEMFDLNRAVWVRLSETKATTSKDRESWDLISEGKVIAK</sequence>
<dbReference type="Pfam" id="PF13181">
    <property type="entry name" value="TPR_8"/>
    <property type="match status" value="1"/>
</dbReference>
<proteinExistence type="predicted"/>
<organism evidence="5 6">
    <name type="scientific">Blastopirellula marina</name>
    <dbReference type="NCBI Taxonomy" id="124"/>
    <lineage>
        <taxon>Bacteria</taxon>
        <taxon>Pseudomonadati</taxon>
        <taxon>Planctomycetota</taxon>
        <taxon>Planctomycetia</taxon>
        <taxon>Pirellulales</taxon>
        <taxon>Pirellulaceae</taxon>
        <taxon>Blastopirellula</taxon>
    </lineage>
</organism>
<evidence type="ECO:0000256" key="3">
    <source>
        <dbReference type="PROSITE-ProRule" id="PRU00339"/>
    </source>
</evidence>
<feature type="repeat" description="TPR" evidence="3">
    <location>
        <begin position="137"/>
        <end position="170"/>
    </location>
</feature>
<comment type="caution">
    <text evidence="5">The sequence shown here is derived from an EMBL/GenBank/DDBJ whole genome shotgun (WGS) entry which is preliminary data.</text>
</comment>
<evidence type="ECO:0000256" key="1">
    <source>
        <dbReference type="ARBA" id="ARBA00022737"/>
    </source>
</evidence>
<dbReference type="PANTHER" id="PTHR44858">
    <property type="entry name" value="TETRATRICOPEPTIDE REPEAT PROTEIN 6"/>
    <property type="match status" value="1"/>
</dbReference>
<keyword evidence="2 3" id="KW-0802">TPR repeat</keyword>
<dbReference type="Pfam" id="PF13432">
    <property type="entry name" value="TPR_16"/>
    <property type="match status" value="2"/>
</dbReference>
<evidence type="ECO:0000256" key="4">
    <source>
        <dbReference type="SAM" id="Coils"/>
    </source>
</evidence>
<feature type="repeat" description="TPR" evidence="3">
    <location>
        <begin position="345"/>
        <end position="378"/>
    </location>
</feature>
<dbReference type="EMBL" id="PUHY01000014">
    <property type="protein sequence ID" value="PQO30525.1"/>
    <property type="molecule type" value="Genomic_DNA"/>
</dbReference>
<dbReference type="PROSITE" id="PS50005">
    <property type="entry name" value="TPR"/>
    <property type="match status" value="3"/>
</dbReference>
<dbReference type="PANTHER" id="PTHR44858:SF1">
    <property type="entry name" value="UDP-N-ACETYLGLUCOSAMINE--PEPTIDE N-ACETYLGLUCOSAMINYLTRANSFERASE SPINDLY-RELATED"/>
    <property type="match status" value="1"/>
</dbReference>
<dbReference type="PROSITE" id="PS51257">
    <property type="entry name" value="PROKAR_LIPOPROTEIN"/>
    <property type="match status" value="1"/>
</dbReference>
<feature type="repeat" description="TPR" evidence="3">
    <location>
        <begin position="171"/>
        <end position="204"/>
    </location>
</feature>
<evidence type="ECO:0000313" key="5">
    <source>
        <dbReference type="EMBL" id="PQO30525.1"/>
    </source>
</evidence>
<protein>
    <submittedName>
        <fullName evidence="5">Uncharacterized protein</fullName>
    </submittedName>
</protein>
<dbReference type="SUPFAM" id="SSF48452">
    <property type="entry name" value="TPR-like"/>
    <property type="match status" value="1"/>
</dbReference>
<gene>
    <name evidence="5" type="ORF">C5Y83_24520</name>
</gene>